<dbReference type="Gene3D" id="3.20.20.150">
    <property type="entry name" value="Divalent-metal-dependent TIM barrel enzymes"/>
    <property type="match status" value="1"/>
</dbReference>
<dbReference type="InterPro" id="IPR036237">
    <property type="entry name" value="Xyl_isomerase-like_sf"/>
</dbReference>
<sequence>MGDYPFLLGATSLTEPTLDAVGNIELNYKLGIKTVEITLEFPRTLPVNRTLKDAMINYKEQYGVEFTIHLPLSLRMTDVNPYIRDASLKTLEEIFKEMENIKPKAYVLHVAPFFLTGGTPLGRPFEVQLHEDRLEAARETLFRLTNLIEPRMVAIENLFHDLIFLDELIKEFDYSVCMDVGHLLLNNSDLYLFYQKYHDRIKVIHLHDVVNGRDHQQLGEADSNLDLKALFYLLKKNNYQETIILEQFKSEHIQQSMTVVAEVWQYLTK</sequence>
<dbReference type="SUPFAM" id="SSF51658">
    <property type="entry name" value="Xylose isomerase-like"/>
    <property type="match status" value="1"/>
</dbReference>
<dbReference type="PANTHER" id="PTHR12110">
    <property type="entry name" value="HYDROXYPYRUVATE ISOMERASE"/>
    <property type="match status" value="1"/>
</dbReference>
<dbReference type="InterPro" id="IPR050312">
    <property type="entry name" value="IolE/XylAMocC-like"/>
</dbReference>
<evidence type="ECO:0000313" key="3">
    <source>
        <dbReference type="Proteomes" id="UP000267250"/>
    </source>
</evidence>
<gene>
    <name evidence="2" type="ORF">BBF96_01705</name>
</gene>
<dbReference type="RefSeq" id="WP_127015551.1">
    <property type="nucleotide sequence ID" value="NZ_CP016379.1"/>
</dbReference>
<dbReference type="EMBL" id="CP016379">
    <property type="protein sequence ID" value="AZR72222.1"/>
    <property type="molecule type" value="Genomic_DNA"/>
</dbReference>
<dbReference type="Proteomes" id="UP000267250">
    <property type="component" value="Chromosome"/>
</dbReference>
<dbReference type="KEGG" id="aft:BBF96_01705"/>
<protein>
    <recommendedName>
        <fullName evidence="1">Xylose isomerase-like TIM barrel domain-containing protein</fullName>
    </recommendedName>
</protein>
<reference evidence="2 3" key="1">
    <citation type="submission" date="2016-07" db="EMBL/GenBank/DDBJ databases">
        <title>Genome and transcriptome analysis of iron-reducing fermentative bacteria Anoxybacter fermentans.</title>
        <authorList>
            <person name="Zeng X."/>
            <person name="Shao Z."/>
        </authorList>
    </citation>
    <scope>NUCLEOTIDE SEQUENCE [LARGE SCALE GENOMIC DNA]</scope>
    <source>
        <strain evidence="2 3">DY22613</strain>
    </source>
</reference>
<dbReference type="OrthoDB" id="270844at2"/>
<name>A0A3Q9HNV0_9FIRM</name>
<evidence type="ECO:0000259" key="1">
    <source>
        <dbReference type="Pfam" id="PF01261"/>
    </source>
</evidence>
<organism evidence="2 3">
    <name type="scientific">Anoxybacter fermentans</name>
    <dbReference type="NCBI Taxonomy" id="1323375"/>
    <lineage>
        <taxon>Bacteria</taxon>
        <taxon>Bacillati</taxon>
        <taxon>Bacillota</taxon>
        <taxon>Clostridia</taxon>
        <taxon>Halanaerobiales</taxon>
        <taxon>Anoxybacter</taxon>
    </lineage>
</organism>
<dbReference type="Pfam" id="PF01261">
    <property type="entry name" value="AP_endonuc_2"/>
    <property type="match status" value="1"/>
</dbReference>
<feature type="domain" description="Xylose isomerase-like TIM barrel" evidence="1">
    <location>
        <begin position="29"/>
        <end position="256"/>
    </location>
</feature>
<proteinExistence type="predicted"/>
<accession>A0A3Q9HNV0</accession>
<evidence type="ECO:0000313" key="2">
    <source>
        <dbReference type="EMBL" id="AZR72222.1"/>
    </source>
</evidence>
<dbReference type="PANTHER" id="PTHR12110:SF53">
    <property type="entry name" value="BLR5974 PROTEIN"/>
    <property type="match status" value="1"/>
</dbReference>
<dbReference type="InterPro" id="IPR013022">
    <property type="entry name" value="Xyl_isomerase-like_TIM-brl"/>
</dbReference>
<keyword evidence="3" id="KW-1185">Reference proteome</keyword>
<dbReference type="NCBIfam" id="NF041277">
    <property type="entry name" value="coba_remo_CbiR"/>
    <property type="match status" value="1"/>
</dbReference>
<dbReference type="AlphaFoldDB" id="A0A3Q9HNV0"/>